<name>A0ABP1Q781_9HEXA</name>
<comment type="caution">
    <text evidence="2">The sequence shown here is derived from an EMBL/GenBank/DDBJ whole genome shotgun (WGS) entry which is preliminary data.</text>
</comment>
<dbReference type="Proteomes" id="UP001642540">
    <property type="component" value="Unassembled WGS sequence"/>
</dbReference>
<reference evidence="2 3" key="1">
    <citation type="submission" date="2024-08" db="EMBL/GenBank/DDBJ databases">
        <authorList>
            <person name="Cucini C."/>
            <person name="Frati F."/>
        </authorList>
    </citation>
    <scope>NUCLEOTIDE SEQUENCE [LARGE SCALE GENOMIC DNA]</scope>
</reference>
<protein>
    <submittedName>
        <fullName evidence="2">Uncharacterized protein</fullName>
    </submittedName>
</protein>
<accession>A0ABP1Q781</accession>
<evidence type="ECO:0000313" key="2">
    <source>
        <dbReference type="EMBL" id="CAL8090443.1"/>
    </source>
</evidence>
<gene>
    <name evidence="2" type="ORF">ODALV1_LOCUS7645</name>
</gene>
<sequence>MMNMVPCRQHQLNQMKEAEEALLPQNQIVSGNGPAVHNMAPEGDHAAEEVEESDEALLPQNKIISGKGPELPDSKFKHPRNLLSNLKTK</sequence>
<evidence type="ECO:0000313" key="3">
    <source>
        <dbReference type="Proteomes" id="UP001642540"/>
    </source>
</evidence>
<dbReference type="EMBL" id="CAXLJM020000024">
    <property type="protein sequence ID" value="CAL8090443.1"/>
    <property type="molecule type" value="Genomic_DNA"/>
</dbReference>
<organism evidence="2 3">
    <name type="scientific">Orchesella dallaii</name>
    <dbReference type="NCBI Taxonomy" id="48710"/>
    <lineage>
        <taxon>Eukaryota</taxon>
        <taxon>Metazoa</taxon>
        <taxon>Ecdysozoa</taxon>
        <taxon>Arthropoda</taxon>
        <taxon>Hexapoda</taxon>
        <taxon>Collembola</taxon>
        <taxon>Entomobryomorpha</taxon>
        <taxon>Entomobryoidea</taxon>
        <taxon>Orchesellidae</taxon>
        <taxon>Orchesellinae</taxon>
        <taxon>Orchesella</taxon>
    </lineage>
</organism>
<evidence type="ECO:0000256" key="1">
    <source>
        <dbReference type="SAM" id="MobiDB-lite"/>
    </source>
</evidence>
<proteinExistence type="predicted"/>
<keyword evidence="3" id="KW-1185">Reference proteome</keyword>
<feature type="region of interest" description="Disordered" evidence="1">
    <location>
        <begin position="28"/>
        <end position="89"/>
    </location>
</feature>